<organism evidence="2 3">
    <name type="scientific">Stentor coeruleus</name>
    <dbReference type="NCBI Taxonomy" id="5963"/>
    <lineage>
        <taxon>Eukaryota</taxon>
        <taxon>Sar</taxon>
        <taxon>Alveolata</taxon>
        <taxon>Ciliophora</taxon>
        <taxon>Postciliodesmatophora</taxon>
        <taxon>Heterotrichea</taxon>
        <taxon>Heterotrichida</taxon>
        <taxon>Stentoridae</taxon>
        <taxon>Stentor</taxon>
    </lineage>
</organism>
<keyword evidence="3" id="KW-1185">Reference proteome</keyword>
<dbReference type="Proteomes" id="UP000187209">
    <property type="component" value="Unassembled WGS sequence"/>
</dbReference>
<evidence type="ECO:0000313" key="2">
    <source>
        <dbReference type="EMBL" id="OMJ87773.1"/>
    </source>
</evidence>
<sequence length="158" mass="18037">MKNENKKSCCGCFGVLFKDKKTKPKMVEMFAQTDSPMIFTARVVPEINAKAQSDTNFYPRIHTPENISRPRFRTMIVTGHNVSSTFYNDSIESVQTPIVHNYKQDESEVQSDNPVPMIFENSRNRITSRGLPQLAPVTPARPYRGRSHYLRHASNSSN</sequence>
<dbReference type="EMBL" id="MPUH01000168">
    <property type="protein sequence ID" value="OMJ87773.1"/>
    <property type="molecule type" value="Genomic_DNA"/>
</dbReference>
<dbReference type="AlphaFoldDB" id="A0A1R2CFK0"/>
<feature type="region of interest" description="Disordered" evidence="1">
    <location>
        <begin position="135"/>
        <end position="158"/>
    </location>
</feature>
<accession>A0A1R2CFK0</accession>
<comment type="caution">
    <text evidence="2">The sequence shown here is derived from an EMBL/GenBank/DDBJ whole genome shotgun (WGS) entry which is preliminary data.</text>
</comment>
<evidence type="ECO:0000313" key="3">
    <source>
        <dbReference type="Proteomes" id="UP000187209"/>
    </source>
</evidence>
<reference evidence="2 3" key="1">
    <citation type="submission" date="2016-11" db="EMBL/GenBank/DDBJ databases">
        <title>The macronuclear genome of Stentor coeruleus: a giant cell with tiny introns.</title>
        <authorList>
            <person name="Slabodnick M."/>
            <person name="Ruby J.G."/>
            <person name="Reiff S.B."/>
            <person name="Swart E.C."/>
            <person name="Gosai S."/>
            <person name="Prabakaran S."/>
            <person name="Witkowska E."/>
            <person name="Larue G.E."/>
            <person name="Fisher S."/>
            <person name="Freeman R.M."/>
            <person name="Gunawardena J."/>
            <person name="Chu W."/>
            <person name="Stover N.A."/>
            <person name="Gregory B.D."/>
            <person name="Nowacki M."/>
            <person name="Derisi J."/>
            <person name="Roy S.W."/>
            <person name="Marshall W.F."/>
            <person name="Sood P."/>
        </authorList>
    </citation>
    <scope>NUCLEOTIDE SEQUENCE [LARGE SCALE GENOMIC DNA]</scope>
    <source>
        <strain evidence="2">WM001</strain>
    </source>
</reference>
<name>A0A1R2CFK0_9CILI</name>
<protein>
    <submittedName>
        <fullName evidence="2">Uncharacterized protein</fullName>
    </submittedName>
</protein>
<proteinExistence type="predicted"/>
<evidence type="ECO:0000256" key="1">
    <source>
        <dbReference type="SAM" id="MobiDB-lite"/>
    </source>
</evidence>
<gene>
    <name evidence="2" type="ORF">SteCoe_10415</name>
</gene>